<evidence type="ECO:0000256" key="4">
    <source>
        <dbReference type="ARBA" id="ARBA00023319"/>
    </source>
</evidence>
<evidence type="ECO:0000259" key="7">
    <source>
        <dbReference type="PROSITE" id="PS50835"/>
    </source>
</evidence>
<feature type="domain" description="Ig-like" evidence="7">
    <location>
        <begin position="25"/>
        <end position="62"/>
    </location>
</feature>
<keyword evidence="9" id="KW-1185">Reference proteome</keyword>
<reference evidence="8 9" key="1">
    <citation type="journal article" date="2011" name="Genome Biol. Evol.">
        <title>Integration of the genetic map and genome assembly of fugu facilitates insights into distinct features of genome evolution in teleosts and mammals.</title>
        <authorList>
            <person name="Kai W."/>
            <person name="Kikuchi K."/>
            <person name="Tohari S."/>
            <person name="Chew A.K."/>
            <person name="Tay A."/>
            <person name="Fujiwara A."/>
            <person name="Hosoya S."/>
            <person name="Suetake H."/>
            <person name="Naruse K."/>
            <person name="Brenner S."/>
            <person name="Suzuki Y."/>
            <person name="Venkatesh B."/>
        </authorList>
    </citation>
    <scope>NUCLEOTIDE SEQUENCE [LARGE SCALE GENOMIC DNA]</scope>
</reference>
<keyword evidence="1 6" id="KW-0732">Signal</keyword>
<dbReference type="Proteomes" id="UP000005226">
    <property type="component" value="Chromosome 22"/>
</dbReference>
<evidence type="ECO:0000256" key="6">
    <source>
        <dbReference type="SAM" id="SignalP"/>
    </source>
</evidence>
<dbReference type="Ensembl" id="ENSTRUT00000063194.1">
    <property type="protein sequence ID" value="ENSTRUP00000064940.1"/>
    <property type="gene ID" value="ENSTRUG00000033079.1"/>
</dbReference>
<accession>A0A674MU36</accession>
<keyword evidence="2" id="KW-1064">Adaptive immunity</keyword>
<sequence>NMTPLFVSLWMAALWAGMNTTLGEDKVMQPPEDVVAAEGDTVTLDCTFQTTDTNLYLFWYKQDGTSRPQFILSRVTFEKNSRVVSSGCEFFWGTTGLKSRSSHFHHSLT</sequence>
<protein>
    <recommendedName>
        <fullName evidence="7">Ig-like domain-containing protein</fullName>
    </recommendedName>
</protein>
<keyword evidence="3" id="KW-0675">Receptor</keyword>
<evidence type="ECO:0000256" key="2">
    <source>
        <dbReference type="ARBA" id="ARBA00023130"/>
    </source>
</evidence>
<dbReference type="InterPro" id="IPR013783">
    <property type="entry name" value="Ig-like_fold"/>
</dbReference>
<keyword evidence="5" id="KW-0391">Immunity</keyword>
<dbReference type="GO" id="GO:0002250">
    <property type="term" value="P:adaptive immune response"/>
    <property type="evidence" value="ECO:0007669"/>
    <property type="project" value="UniProtKB-KW"/>
</dbReference>
<dbReference type="Pfam" id="PF07686">
    <property type="entry name" value="V-set"/>
    <property type="match status" value="1"/>
</dbReference>
<keyword evidence="4" id="KW-0393">Immunoglobulin domain</keyword>
<dbReference type="SUPFAM" id="SSF48726">
    <property type="entry name" value="Immunoglobulin"/>
    <property type="match status" value="1"/>
</dbReference>
<organism evidence="8 9">
    <name type="scientific">Takifugu rubripes</name>
    <name type="common">Japanese pufferfish</name>
    <name type="synonym">Fugu rubripes</name>
    <dbReference type="NCBI Taxonomy" id="31033"/>
    <lineage>
        <taxon>Eukaryota</taxon>
        <taxon>Metazoa</taxon>
        <taxon>Chordata</taxon>
        <taxon>Craniata</taxon>
        <taxon>Vertebrata</taxon>
        <taxon>Euteleostomi</taxon>
        <taxon>Actinopterygii</taxon>
        <taxon>Neopterygii</taxon>
        <taxon>Teleostei</taxon>
        <taxon>Neoteleostei</taxon>
        <taxon>Acanthomorphata</taxon>
        <taxon>Eupercaria</taxon>
        <taxon>Tetraodontiformes</taxon>
        <taxon>Tetradontoidea</taxon>
        <taxon>Tetraodontidae</taxon>
        <taxon>Takifugu</taxon>
    </lineage>
</organism>
<dbReference type="PROSITE" id="PS50835">
    <property type="entry name" value="IG_LIKE"/>
    <property type="match status" value="1"/>
</dbReference>
<evidence type="ECO:0000313" key="8">
    <source>
        <dbReference type="Ensembl" id="ENSTRUP00000064940.1"/>
    </source>
</evidence>
<dbReference type="PANTHER" id="PTHR19367:SF18">
    <property type="entry name" value="T CELL RECEPTOR ALPHA VARIABLE 16"/>
    <property type="match status" value="1"/>
</dbReference>
<reference evidence="8" key="2">
    <citation type="submission" date="2025-05" db="UniProtKB">
        <authorList>
            <consortium name="Ensembl"/>
        </authorList>
    </citation>
    <scope>IDENTIFICATION</scope>
</reference>
<dbReference type="InterPro" id="IPR007110">
    <property type="entry name" value="Ig-like_dom"/>
</dbReference>
<evidence type="ECO:0000256" key="3">
    <source>
        <dbReference type="ARBA" id="ARBA00023170"/>
    </source>
</evidence>
<proteinExistence type="predicted"/>
<evidence type="ECO:0000256" key="1">
    <source>
        <dbReference type="ARBA" id="ARBA00022729"/>
    </source>
</evidence>
<dbReference type="AlphaFoldDB" id="A0A674MU36"/>
<evidence type="ECO:0000256" key="5">
    <source>
        <dbReference type="ARBA" id="ARBA00043266"/>
    </source>
</evidence>
<dbReference type="InterPro" id="IPR013106">
    <property type="entry name" value="Ig_V-set"/>
</dbReference>
<feature type="chain" id="PRO_5044628269" description="Ig-like domain-containing protein" evidence="6">
    <location>
        <begin position="24"/>
        <end position="109"/>
    </location>
</feature>
<dbReference type="Gene3D" id="2.60.40.10">
    <property type="entry name" value="Immunoglobulins"/>
    <property type="match status" value="1"/>
</dbReference>
<dbReference type="GO" id="GO:0042101">
    <property type="term" value="C:T cell receptor complex"/>
    <property type="evidence" value="ECO:0007669"/>
    <property type="project" value="UniProtKB-KW"/>
</dbReference>
<evidence type="ECO:0000313" key="9">
    <source>
        <dbReference type="Proteomes" id="UP000005226"/>
    </source>
</evidence>
<dbReference type="GeneTree" id="ENSGT01030000234557"/>
<dbReference type="PANTHER" id="PTHR19367">
    <property type="entry name" value="T-CELL RECEPTOR ALPHA CHAIN V REGION"/>
    <property type="match status" value="1"/>
</dbReference>
<dbReference type="InterPro" id="IPR051287">
    <property type="entry name" value="TCR_variable_region"/>
</dbReference>
<dbReference type="Ensembl" id="ENSTRUT00000058995.1">
    <property type="protein sequence ID" value="ENSTRUP00000073550.1"/>
    <property type="gene ID" value="ENSTRUG00000028616.1"/>
</dbReference>
<dbReference type="InterPro" id="IPR036179">
    <property type="entry name" value="Ig-like_dom_sf"/>
</dbReference>
<feature type="signal peptide" evidence="6">
    <location>
        <begin position="1"/>
        <end position="23"/>
    </location>
</feature>
<keyword evidence="5" id="KW-1279">T cell receptor</keyword>
<name>A0A674MU36_TAKRU</name>